<sequence>NGVAVYGKPHVNHHIIRLLVHLVLFGLAVWLF</sequence>
<evidence type="ECO:0000313" key="2">
    <source>
        <dbReference type="EMBL" id="EPC75775.1"/>
    </source>
</evidence>
<accession>A0A8E0ISC3</accession>
<name>A0A8E0ISC3_LACPA</name>
<feature type="non-terminal residue" evidence="2">
    <location>
        <position position="1"/>
    </location>
</feature>
<evidence type="ECO:0000313" key="3">
    <source>
        <dbReference type="Proteomes" id="UP000014252"/>
    </source>
</evidence>
<dbReference type="AlphaFoldDB" id="A0A8E0ISC3"/>
<dbReference type="EMBL" id="ANKD01000276">
    <property type="protein sequence ID" value="EPC75775.1"/>
    <property type="molecule type" value="Genomic_DNA"/>
</dbReference>
<keyword evidence="1" id="KW-0812">Transmembrane</keyword>
<comment type="caution">
    <text evidence="2">The sequence shown here is derived from an EMBL/GenBank/DDBJ whole genome shotgun (WGS) entry which is preliminary data.</text>
</comment>
<keyword evidence="1" id="KW-1133">Transmembrane helix</keyword>
<gene>
    <name evidence="2" type="ORF">Lpp71_05900</name>
</gene>
<dbReference type="Proteomes" id="UP000014252">
    <property type="component" value="Unassembled WGS sequence"/>
</dbReference>
<protein>
    <submittedName>
        <fullName evidence="2">Uncharacterized protein</fullName>
    </submittedName>
</protein>
<proteinExistence type="predicted"/>
<evidence type="ECO:0000256" key="1">
    <source>
        <dbReference type="SAM" id="Phobius"/>
    </source>
</evidence>
<reference evidence="2 3" key="1">
    <citation type="journal article" date="2013" name="PLoS ONE">
        <title>Lactobacillus paracasei comparative genomics: towards species pan-genome definition and exploitation of diversity.</title>
        <authorList>
            <person name="Smokvina T."/>
            <person name="Wels M."/>
            <person name="Polka J."/>
            <person name="Chervaux C."/>
            <person name="Brisse S."/>
            <person name="Boekhorst J."/>
            <person name="van Hylckama Vlieg J.E."/>
            <person name="Siezen R.J."/>
        </authorList>
    </citation>
    <scope>NUCLEOTIDE SEQUENCE [LARGE SCALE GENOMIC DNA]</scope>
    <source>
        <strain evidence="2 3">Lpp71</strain>
    </source>
</reference>
<keyword evidence="1" id="KW-0472">Membrane</keyword>
<feature type="transmembrane region" description="Helical" evidence="1">
    <location>
        <begin position="14"/>
        <end position="31"/>
    </location>
</feature>
<organism evidence="2 3">
    <name type="scientific">Lacticaseibacillus paracasei subsp. paracasei Lpp71</name>
    <dbReference type="NCBI Taxonomy" id="1256207"/>
    <lineage>
        <taxon>Bacteria</taxon>
        <taxon>Bacillati</taxon>
        <taxon>Bacillota</taxon>
        <taxon>Bacilli</taxon>
        <taxon>Lactobacillales</taxon>
        <taxon>Lactobacillaceae</taxon>
        <taxon>Lacticaseibacillus</taxon>
    </lineage>
</organism>